<dbReference type="Proteomes" id="UP001205566">
    <property type="component" value="Unassembled WGS sequence"/>
</dbReference>
<dbReference type="Pfam" id="PF00107">
    <property type="entry name" value="ADH_zinc_N"/>
    <property type="match status" value="1"/>
</dbReference>
<evidence type="ECO:0000256" key="3">
    <source>
        <dbReference type="ARBA" id="ARBA00023002"/>
    </source>
</evidence>
<keyword evidence="1 4" id="KW-0479">Metal-binding</keyword>
<dbReference type="InterPro" id="IPR020843">
    <property type="entry name" value="ER"/>
</dbReference>
<dbReference type="PROSITE" id="PS00059">
    <property type="entry name" value="ADH_ZINC"/>
    <property type="match status" value="1"/>
</dbReference>
<comment type="cofactor">
    <cofactor evidence="4">
        <name>Zn(2+)</name>
        <dbReference type="ChEBI" id="CHEBI:29105"/>
    </cofactor>
</comment>
<keyword evidence="7" id="KW-1185">Reference proteome</keyword>
<evidence type="ECO:0000313" key="7">
    <source>
        <dbReference type="Proteomes" id="UP001205566"/>
    </source>
</evidence>
<accession>A0ABT1P2R0</accession>
<reference evidence="6" key="1">
    <citation type="thesis" date="2020" institute="Technische Universitat Dresden" country="Dresden, Germany">
        <title>The Agarolytic System of Microbulbifer elongatus PORT2, Isolated from Batu Karas, Pangandaran West Java Indonesia.</title>
        <authorList>
            <person name="Anggraeni S.R."/>
        </authorList>
    </citation>
    <scope>NUCLEOTIDE SEQUENCE</scope>
    <source>
        <strain evidence="6">PORT2</strain>
    </source>
</reference>
<protein>
    <submittedName>
        <fullName evidence="6">Alcohol dehydrogenase catalytic domain-containing protein</fullName>
    </submittedName>
</protein>
<dbReference type="InterPro" id="IPR011032">
    <property type="entry name" value="GroES-like_sf"/>
</dbReference>
<dbReference type="InterPro" id="IPR013149">
    <property type="entry name" value="ADH-like_C"/>
</dbReference>
<evidence type="ECO:0000256" key="2">
    <source>
        <dbReference type="ARBA" id="ARBA00022833"/>
    </source>
</evidence>
<dbReference type="InterPro" id="IPR002328">
    <property type="entry name" value="ADH_Zn_CS"/>
</dbReference>
<sequence length="345" mass="37165">MFMQAQAAQYVGNKLFEVVEGRCEAPGADEVRLKVGYVGICGTDMHIYHGVMDQRVKPPQVVGHEMSGVVDAVGENVKDYTVGERVVVRPLDYCGDCPACNEDHSHICHNLKFMGIDTVGAFQSYWNVKARTLHKLPENVSLKQGALIEPLAVACHDISRARLKAGEKAVILGGGPIGQLVAQVALGIGAEVMISEPSPERRAFAEKTGALAVNPIEQDLKAAVEDWTRGKGADVVFEVSGVQPAVDAMTEIAAVRGRICMVAIHSQKPQLDLFKFFWRELELVGARVYEAQDFEQAIDMVASGKIDLVPFISKVAQLNDIGSAFASMDGNPSGMKALVACGAED</sequence>
<dbReference type="Pfam" id="PF08240">
    <property type="entry name" value="ADH_N"/>
    <property type="match status" value="1"/>
</dbReference>
<dbReference type="Gene3D" id="3.40.50.720">
    <property type="entry name" value="NAD(P)-binding Rossmann-like Domain"/>
    <property type="match status" value="1"/>
</dbReference>
<comment type="similarity">
    <text evidence="4">Belongs to the zinc-containing alcohol dehydrogenase family.</text>
</comment>
<evidence type="ECO:0000259" key="5">
    <source>
        <dbReference type="SMART" id="SM00829"/>
    </source>
</evidence>
<evidence type="ECO:0000313" key="6">
    <source>
        <dbReference type="EMBL" id="MCQ3830413.1"/>
    </source>
</evidence>
<proteinExistence type="inferred from homology"/>
<dbReference type="InterPro" id="IPR050129">
    <property type="entry name" value="Zn_alcohol_dh"/>
</dbReference>
<keyword evidence="2 4" id="KW-0862">Zinc</keyword>
<gene>
    <name evidence="6" type="ORF">HXX02_13240</name>
</gene>
<feature type="domain" description="Enoyl reductase (ER)" evidence="5">
    <location>
        <begin position="12"/>
        <end position="339"/>
    </location>
</feature>
<keyword evidence="3" id="KW-0560">Oxidoreductase</keyword>
<comment type="caution">
    <text evidence="6">The sequence shown here is derived from an EMBL/GenBank/DDBJ whole genome shotgun (WGS) entry which is preliminary data.</text>
</comment>
<dbReference type="EMBL" id="JACASI010000034">
    <property type="protein sequence ID" value="MCQ3830413.1"/>
    <property type="molecule type" value="Genomic_DNA"/>
</dbReference>
<dbReference type="InterPro" id="IPR013154">
    <property type="entry name" value="ADH-like_N"/>
</dbReference>
<organism evidence="6 7">
    <name type="scientific">Microbulbifer elongatus</name>
    <dbReference type="NCBI Taxonomy" id="86173"/>
    <lineage>
        <taxon>Bacteria</taxon>
        <taxon>Pseudomonadati</taxon>
        <taxon>Pseudomonadota</taxon>
        <taxon>Gammaproteobacteria</taxon>
        <taxon>Cellvibrionales</taxon>
        <taxon>Microbulbiferaceae</taxon>
        <taxon>Microbulbifer</taxon>
    </lineage>
</organism>
<dbReference type="PANTHER" id="PTHR43401:SF2">
    <property type="entry name" value="L-THREONINE 3-DEHYDROGENASE"/>
    <property type="match status" value="1"/>
</dbReference>
<dbReference type="Gene3D" id="3.90.180.10">
    <property type="entry name" value="Medium-chain alcohol dehydrogenases, catalytic domain"/>
    <property type="match status" value="1"/>
</dbReference>
<evidence type="ECO:0000256" key="1">
    <source>
        <dbReference type="ARBA" id="ARBA00022723"/>
    </source>
</evidence>
<name>A0ABT1P2R0_9GAMM</name>
<dbReference type="SUPFAM" id="SSF50129">
    <property type="entry name" value="GroES-like"/>
    <property type="match status" value="1"/>
</dbReference>
<dbReference type="PANTHER" id="PTHR43401">
    <property type="entry name" value="L-THREONINE 3-DEHYDROGENASE"/>
    <property type="match status" value="1"/>
</dbReference>
<dbReference type="SUPFAM" id="SSF51735">
    <property type="entry name" value="NAD(P)-binding Rossmann-fold domains"/>
    <property type="match status" value="1"/>
</dbReference>
<evidence type="ECO:0000256" key="4">
    <source>
        <dbReference type="RuleBase" id="RU361277"/>
    </source>
</evidence>
<dbReference type="SMART" id="SM00829">
    <property type="entry name" value="PKS_ER"/>
    <property type="match status" value="1"/>
</dbReference>
<dbReference type="InterPro" id="IPR036291">
    <property type="entry name" value="NAD(P)-bd_dom_sf"/>
</dbReference>